<dbReference type="GO" id="GO:0030424">
    <property type="term" value="C:axon"/>
    <property type="evidence" value="ECO:0007669"/>
    <property type="project" value="TreeGrafter"/>
</dbReference>
<evidence type="ECO:0000256" key="3">
    <source>
        <dbReference type="ARBA" id="ARBA00022525"/>
    </source>
</evidence>
<dbReference type="GO" id="GO:0008083">
    <property type="term" value="F:growth factor activity"/>
    <property type="evidence" value="ECO:0007669"/>
    <property type="project" value="UniProtKB-KW"/>
</dbReference>
<evidence type="ECO:0000256" key="5">
    <source>
        <dbReference type="ARBA" id="ARBA00023157"/>
    </source>
</evidence>
<dbReference type="GO" id="GO:0005615">
    <property type="term" value="C:extracellular space"/>
    <property type="evidence" value="ECO:0007669"/>
    <property type="project" value="TreeGrafter"/>
</dbReference>
<dbReference type="PROSITE" id="PS50270">
    <property type="entry name" value="NGF_2"/>
    <property type="match status" value="1"/>
</dbReference>
<reference evidence="7" key="2">
    <citation type="submission" date="2025-09" db="UniProtKB">
        <authorList>
            <consortium name="Ensembl"/>
        </authorList>
    </citation>
    <scope>IDENTIFICATION</scope>
</reference>
<evidence type="ECO:0000259" key="6">
    <source>
        <dbReference type="SMART" id="SM00140"/>
    </source>
</evidence>
<reference evidence="7" key="1">
    <citation type="submission" date="2025-08" db="UniProtKB">
        <authorList>
            <consortium name="Ensembl"/>
        </authorList>
    </citation>
    <scope>IDENTIFICATION</scope>
</reference>
<evidence type="ECO:0000256" key="4">
    <source>
        <dbReference type="ARBA" id="ARBA00023030"/>
    </source>
</evidence>
<dbReference type="Proteomes" id="UP000261500">
    <property type="component" value="Unplaced"/>
</dbReference>
<dbReference type="GO" id="GO:0050804">
    <property type="term" value="P:modulation of chemical synaptic transmission"/>
    <property type="evidence" value="ECO:0007669"/>
    <property type="project" value="TreeGrafter"/>
</dbReference>
<dbReference type="Ensembl" id="ENSPLAT00000001839.1">
    <property type="protein sequence ID" value="ENSPLAP00000009060.1"/>
    <property type="gene ID" value="ENSPLAG00000011746.1"/>
</dbReference>
<dbReference type="InterPro" id="IPR002072">
    <property type="entry name" value="Nerve_growth_factor-rel"/>
</dbReference>
<dbReference type="PANTHER" id="PTHR11589:SF10">
    <property type="entry name" value="BETA-NERVE GROWTH FACTOR"/>
    <property type="match status" value="1"/>
</dbReference>
<evidence type="ECO:0000256" key="1">
    <source>
        <dbReference type="ARBA" id="ARBA00004613"/>
    </source>
</evidence>
<dbReference type="GO" id="GO:0007169">
    <property type="term" value="P:cell surface receptor protein tyrosine kinase signaling pathway"/>
    <property type="evidence" value="ECO:0007669"/>
    <property type="project" value="TreeGrafter"/>
</dbReference>
<protein>
    <recommendedName>
        <fullName evidence="6">Nerve growth factor-related domain-containing protein</fullName>
    </recommendedName>
</protein>
<dbReference type="SMART" id="SM00140">
    <property type="entry name" value="NGF"/>
    <property type="match status" value="1"/>
</dbReference>
<dbReference type="GO" id="GO:0048812">
    <property type="term" value="P:neuron projection morphogenesis"/>
    <property type="evidence" value="ECO:0007669"/>
    <property type="project" value="TreeGrafter"/>
</dbReference>
<sequence>MVKHHHLHFVHVERGVFSVCESISTWVRNKTTATNIAGNEVTVLEHVNINNMKVKQYFYETKCLENPSGNTKCLGIDARTWSSYCKNVETYVRALTSFESKVTWSLIRINAECVCFKLFFNILSIPNDHFYKTALV</sequence>
<dbReference type="STRING" id="48699.ENSPLAP00000009060"/>
<dbReference type="GO" id="GO:0005163">
    <property type="term" value="F:nerve growth factor receptor binding"/>
    <property type="evidence" value="ECO:0007669"/>
    <property type="project" value="TreeGrafter"/>
</dbReference>
<accession>A0A3B3U6V0</accession>
<dbReference type="InterPro" id="IPR029034">
    <property type="entry name" value="Cystine-knot_cytokine"/>
</dbReference>
<proteinExistence type="inferred from homology"/>
<dbReference type="GO" id="GO:0038180">
    <property type="term" value="P:nerve growth factor signaling pathway"/>
    <property type="evidence" value="ECO:0007669"/>
    <property type="project" value="TreeGrafter"/>
</dbReference>
<keyword evidence="5" id="KW-1015">Disulfide bond</keyword>
<dbReference type="GO" id="GO:0021675">
    <property type="term" value="P:nerve development"/>
    <property type="evidence" value="ECO:0007669"/>
    <property type="project" value="TreeGrafter"/>
</dbReference>
<dbReference type="GO" id="GO:0043524">
    <property type="term" value="P:negative regulation of neuron apoptotic process"/>
    <property type="evidence" value="ECO:0007669"/>
    <property type="project" value="TreeGrafter"/>
</dbReference>
<dbReference type="PRINTS" id="PR00268">
    <property type="entry name" value="NGF"/>
</dbReference>
<keyword evidence="8" id="KW-1185">Reference proteome</keyword>
<evidence type="ECO:0000313" key="8">
    <source>
        <dbReference type="Proteomes" id="UP000261500"/>
    </source>
</evidence>
<dbReference type="GeneTree" id="ENSGT00390000007725"/>
<feature type="domain" description="Nerve growth factor-related" evidence="6">
    <location>
        <begin position="12"/>
        <end position="116"/>
    </location>
</feature>
<evidence type="ECO:0000256" key="2">
    <source>
        <dbReference type="ARBA" id="ARBA00010783"/>
    </source>
</evidence>
<comment type="similarity">
    <text evidence="2">Belongs to the NGF-beta family.</text>
</comment>
<keyword evidence="4" id="KW-0339">Growth factor</keyword>
<dbReference type="Gene3D" id="2.10.90.10">
    <property type="entry name" value="Cystine-knot cytokines"/>
    <property type="match status" value="1"/>
</dbReference>
<evidence type="ECO:0000313" key="7">
    <source>
        <dbReference type="Ensembl" id="ENSPLAP00000009060.1"/>
    </source>
</evidence>
<dbReference type="GO" id="GO:0030425">
    <property type="term" value="C:dendrite"/>
    <property type="evidence" value="ECO:0007669"/>
    <property type="project" value="TreeGrafter"/>
</dbReference>
<keyword evidence="3" id="KW-0964">Secreted</keyword>
<dbReference type="Pfam" id="PF00243">
    <property type="entry name" value="NGF"/>
    <property type="match status" value="1"/>
</dbReference>
<dbReference type="PANTHER" id="PTHR11589">
    <property type="entry name" value="NERVE GROWTH FACTOR NGF -RELATED"/>
    <property type="match status" value="1"/>
</dbReference>
<dbReference type="InterPro" id="IPR020408">
    <property type="entry name" value="Nerve_growth_factor-like"/>
</dbReference>
<dbReference type="SUPFAM" id="SSF57501">
    <property type="entry name" value="Cystine-knot cytokines"/>
    <property type="match status" value="1"/>
</dbReference>
<organism evidence="7 8">
    <name type="scientific">Poecilia latipinna</name>
    <name type="common">sailfin molly</name>
    <dbReference type="NCBI Taxonomy" id="48699"/>
    <lineage>
        <taxon>Eukaryota</taxon>
        <taxon>Metazoa</taxon>
        <taxon>Chordata</taxon>
        <taxon>Craniata</taxon>
        <taxon>Vertebrata</taxon>
        <taxon>Euteleostomi</taxon>
        <taxon>Actinopterygii</taxon>
        <taxon>Neopterygii</taxon>
        <taxon>Teleostei</taxon>
        <taxon>Neoteleostei</taxon>
        <taxon>Acanthomorphata</taxon>
        <taxon>Ovalentaria</taxon>
        <taxon>Atherinomorphae</taxon>
        <taxon>Cyprinodontiformes</taxon>
        <taxon>Poeciliidae</taxon>
        <taxon>Poeciliinae</taxon>
        <taxon>Poecilia</taxon>
    </lineage>
</organism>
<name>A0A3B3U6V0_9TELE</name>
<comment type="subcellular location">
    <subcellularLocation>
        <location evidence="1">Secreted</location>
    </subcellularLocation>
</comment>
<dbReference type="GO" id="GO:0008021">
    <property type="term" value="C:synaptic vesicle"/>
    <property type="evidence" value="ECO:0007669"/>
    <property type="project" value="TreeGrafter"/>
</dbReference>
<dbReference type="AlphaFoldDB" id="A0A3B3U6V0"/>